<protein>
    <submittedName>
        <fullName evidence="1">Uncharacterized protein</fullName>
    </submittedName>
</protein>
<organism evidence="1">
    <name type="scientific">mine drainage metagenome</name>
    <dbReference type="NCBI Taxonomy" id="410659"/>
    <lineage>
        <taxon>unclassified sequences</taxon>
        <taxon>metagenomes</taxon>
        <taxon>ecological metagenomes</taxon>
    </lineage>
</organism>
<reference evidence="1" key="1">
    <citation type="submission" date="2016-10" db="EMBL/GenBank/DDBJ databases">
        <title>Sequence of Gallionella enrichment culture.</title>
        <authorList>
            <person name="Poehlein A."/>
            <person name="Muehling M."/>
            <person name="Daniel R."/>
        </authorList>
    </citation>
    <scope>NUCLEOTIDE SEQUENCE</scope>
</reference>
<sequence>MFGLFKSKANAKVASVVAPEVGHPLKREAAFPTTIPPLPHADYNHCTPVAVVGRSPAVTFTKDAEEDGQTTTGFLIAGVVGTPPLAIVNPLYDPWTFEIWELESNQSPRLVKQRPLKIDAEQTNWFSYAVVDGASLPGQQLMLTVNYTAPMVRSALYVYDIKTNSFRKIGRVEPDSSSGMPSRTFETWPATPDTAMVLYHTDALRLKAEVYVRRFDHLVIYSPRYLNGLEVLKLSLDDGNVRRWAMVGKTLWLDTFDRRNNASFIWSLDLSTVL</sequence>
<dbReference type="EMBL" id="MLJW01006677">
    <property type="protein sequence ID" value="OIQ66337.1"/>
    <property type="molecule type" value="Genomic_DNA"/>
</dbReference>
<evidence type="ECO:0000313" key="1">
    <source>
        <dbReference type="EMBL" id="OIQ66337.1"/>
    </source>
</evidence>
<proteinExistence type="predicted"/>
<name>A0A1J5P460_9ZZZZ</name>
<accession>A0A1J5P460</accession>
<dbReference type="AlphaFoldDB" id="A0A1J5P460"/>
<gene>
    <name evidence="1" type="ORF">GALL_520950</name>
</gene>
<comment type="caution">
    <text evidence="1">The sequence shown here is derived from an EMBL/GenBank/DDBJ whole genome shotgun (WGS) entry which is preliminary data.</text>
</comment>